<keyword evidence="3" id="KW-1185">Reference proteome</keyword>
<name>A0A540MLD8_MALBA</name>
<reference evidence="2 3" key="1">
    <citation type="journal article" date="2019" name="G3 (Bethesda)">
        <title>Sequencing of a Wild Apple (Malus baccata) Genome Unravels the Differences Between Cultivated and Wild Apple Species Regarding Disease Resistance and Cold Tolerance.</title>
        <authorList>
            <person name="Chen X."/>
        </authorList>
    </citation>
    <scope>NUCLEOTIDE SEQUENCE [LARGE SCALE GENOMIC DNA]</scope>
    <source>
        <strain evidence="3">cv. Shandingzi</strain>
        <tissue evidence="2">Leaves</tissue>
    </source>
</reference>
<protein>
    <submittedName>
        <fullName evidence="2">Uncharacterized protein</fullName>
    </submittedName>
</protein>
<accession>A0A540MLD8</accession>
<evidence type="ECO:0000313" key="2">
    <source>
        <dbReference type="EMBL" id="TQD99588.1"/>
    </source>
</evidence>
<feature type="compositionally biased region" description="Polar residues" evidence="1">
    <location>
        <begin position="26"/>
        <end position="53"/>
    </location>
</feature>
<evidence type="ECO:0000256" key="1">
    <source>
        <dbReference type="SAM" id="MobiDB-lite"/>
    </source>
</evidence>
<evidence type="ECO:0000313" key="3">
    <source>
        <dbReference type="Proteomes" id="UP000315295"/>
    </source>
</evidence>
<gene>
    <name evidence="2" type="ORF">C1H46_014814</name>
</gene>
<feature type="region of interest" description="Disordered" evidence="1">
    <location>
        <begin position="20"/>
        <end position="61"/>
    </location>
</feature>
<organism evidence="2 3">
    <name type="scientific">Malus baccata</name>
    <name type="common">Siberian crab apple</name>
    <name type="synonym">Pyrus baccata</name>
    <dbReference type="NCBI Taxonomy" id="106549"/>
    <lineage>
        <taxon>Eukaryota</taxon>
        <taxon>Viridiplantae</taxon>
        <taxon>Streptophyta</taxon>
        <taxon>Embryophyta</taxon>
        <taxon>Tracheophyta</taxon>
        <taxon>Spermatophyta</taxon>
        <taxon>Magnoliopsida</taxon>
        <taxon>eudicotyledons</taxon>
        <taxon>Gunneridae</taxon>
        <taxon>Pentapetalae</taxon>
        <taxon>rosids</taxon>
        <taxon>fabids</taxon>
        <taxon>Rosales</taxon>
        <taxon>Rosaceae</taxon>
        <taxon>Amygdaloideae</taxon>
        <taxon>Maleae</taxon>
        <taxon>Malus</taxon>
    </lineage>
</organism>
<proteinExistence type="predicted"/>
<dbReference type="EMBL" id="VIEB01000233">
    <property type="protein sequence ID" value="TQD99588.1"/>
    <property type="molecule type" value="Genomic_DNA"/>
</dbReference>
<dbReference type="AlphaFoldDB" id="A0A540MLD8"/>
<dbReference type="Proteomes" id="UP000315295">
    <property type="component" value="Unassembled WGS sequence"/>
</dbReference>
<comment type="caution">
    <text evidence="2">The sequence shown here is derived from an EMBL/GenBank/DDBJ whole genome shotgun (WGS) entry which is preliminary data.</text>
</comment>
<sequence length="61" mass="6303">MGFATALEVIHGLGQLGMETAAEAGPSTSIGEKPASSESAQESSIRNNHNSNCEADLKEVE</sequence>